<accession>A0A1G9YPB0</accession>
<dbReference type="InterPro" id="IPR047650">
    <property type="entry name" value="Transpos_IS110"/>
</dbReference>
<sequence>MESIFTNVVGRFIARPILRGGKTFSMPPSREGSRAYVDKYFPDHEVVTAYEAGCCGYHAHRCFEGYGWRSLVVNPADVHRKGKEKHTKTDRIDAQLIARELKDGRLDGIHVPDMEREQLRSLFRRRNDLVKDYRRIKSLIKSQLLYFGVAVPREFDNSHWSHGFRNWLDALNLSIPLPVRPLTAVCASSALWIKTCVMFQRNYEGSVRPITRRITSCSGVFRALVASLLAGSYVNWAT</sequence>
<dbReference type="Pfam" id="PF01548">
    <property type="entry name" value="DEDD_Tnp_IS110"/>
    <property type="match status" value="1"/>
</dbReference>
<dbReference type="PANTHER" id="PTHR33055">
    <property type="entry name" value="TRANSPOSASE FOR INSERTION SEQUENCE ELEMENT IS1111A"/>
    <property type="match status" value="1"/>
</dbReference>
<keyword evidence="3" id="KW-1185">Reference proteome</keyword>
<dbReference type="EMBL" id="FNGV01000024">
    <property type="protein sequence ID" value="SDN10401.1"/>
    <property type="molecule type" value="Genomic_DNA"/>
</dbReference>
<dbReference type="GO" id="GO:0006313">
    <property type="term" value="P:DNA transposition"/>
    <property type="evidence" value="ECO:0007669"/>
    <property type="project" value="InterPro"/>
</dbReference>
<protein>
    <submittedName>
        <fullName evidence="2">Transposase</fullName>
    </submittedName>
</protein>
<name>A0A1G9YPB0_9FLAO</name>
<dbReference type="Proteomes" id="UP000199440">
    <property type="component" value="Unassembled WGS sequence"/>
</dbReference>
<reference evidence="2 3" key="1">
    <citation type="submission" date="2016-10" db="EMBL/GenBank/DDBJ databases">
        <authorList>
            <person name="de Groot N.N."/>
        </authorList>
    </citation>
    <scope>NUCLEOTIDE SEQUENCE [LARGE SCALE GENOMIC DNA]</scope>
    <source>
        <strain evidence="2 3">DSM 19886</strain>
    </source>
</reference>
<dbReference type="PANTHER" id="PTHR33055:SF3">
    <property type="entry name" value="PUTATIVE TRANSPOSASE FOR IS117-RELATED"/>
    <property type="match status" value="1"/>
</dbReference>
<gene>
    <name evidence="2" type="ORF">SAMN04488514_12436</name>
</gene>
<dbReference type="STRING" id="192904.SAMN04488514_12436"/>
<evidence type="ECO:0000259" key="1">
    <source>
        <dbReference type="Pfam" id="PF01548"/>
    </source>
</evidence>
<organism evidence="2 3">
    <name type="scientific">Kriegella aquimaris</name>
    <dbReference type="NCBI Taxonomy" id="192904"/>
    <lineage>
        <taxon>Bacteria</taxon>
        <taxon>Pseudomonadati</taxon>
        <taxon>Bacteroidota</taxon>
        <taxon>Flavobacteriia</taxon>
        <taxon>Flavobacteriales</taxon>
        <taxon>Flavobacteriaceae</taxon>
        <taxon>Kriegella</taxon>
    </lineage>
</organism>
<dbReference type="InterPro" id="IPR002525">
    <property type="entry name" value="Transp_IS110-like_N"/>
</dbReference>
<evidence type="ECO:0000313" key="3">
    <source>
        <dbReference type="Proteomes" id="UP000199440"/>
    </source>
</evidence>
<evidence type="ECO:0000313" key="2">
    <source>
        <dbReference type="EMBL" id="SDN10401.1"/>
    </source>
</evidence>
<proteinExistence type="predicted"/>
<feature type="domain" description="Transposase IS110-like N-terminal" evidence="1">
    <location>
        <begin position="24"/>
        <end position="144"/>
    </location>
</feature>
<dbReference type="GO" id="GO:0003677">
    <property type="term" value="F:DNA binding"/>
    <property type="evidence" value="ECO:0007669"/>
    <property type="project" value="InterPro"/>
</dbReference>
<dbReference type="GO" id="GO:0004803">
    <property type="term" value="F:transposase activity"/>
    <property type="evidence" value="ECO:0007669"/>
    <property type="project" value="InterPro"/>
</dbReference>
<dbReference type="AlphaFoldDB" id="A0A1G9YPB0"/>